<keyword evidence="2" id="KW-0472">Membrane</keyword>
<protein>
    <submittedName>
        <fullName evidence="3">Uncharacterized protein</fullName>
    </submittedName>
</protein>
<dbReference type="EMBL" id="JAHLJV010000004">
    <property type="protein sequence ID" value="KAK1598659.1"/>
    <property type="molecule type" value="Genomic_DNA"/>
</dbReference>
<evidence type="ECO:0000313" key="4">
    <source>
        <dbReference type="Proteomes" id="UP001230504"/>
    </source>
</evidence>
<evidence type="ECO:0000256" key="2">
    <source>
        <dbReference type="SAM" id="Phobius"/>
    </source>
</evidence>
<name>A0AAD8QAL2_9PEZI</name>
<feature type="transmembrane region" description="Helical" evidence="2">
    <location>
        <begin position="12"/>
        <end position="35"/>
    </location>
</feature>
<reference evidence="3" key="1">
    <citation type="submission" date="2021-06" db="EMBL/GenBank/DDBJ databases">
        <title>Comparative genomics, transcriptomics and evolutionary studies reveal genomic signatures of adaptation to plant cell wall in hemibiotrophic fungi.</title>
        <authorList>
            <consortium name="DOE Joint Genome Institute"/>
            <person name="Baroncelli R."/>
            <person name="Diaz J.F."/>
            <person name="Benocci T."/>
            <person name="Peng M."/>
            <person name="Battaglia E."/>
            <person name="Haridas S."/>
            <person name="Andreopoulos W."/>
            <person name="Labutti K."/>
            <person name="Pangilinan J."/>
            <person name="Floch G.L."/>
            <person name="Makela M.R."/>
            <person name="Henrissat B."/>
            <person name="Grigoriev I.V."/>
            <person name="Crouch J.A."/>
            <person name="De Vries R.P."/>
            <person name="Sukno S.A."/>
            <person name="Thon M.R."/>
        </authorList>
    </citation>
    <scope>NUCLEOTIDE SEQUENCE</scope>
    <source>
        <strain evidence="3">CBS 125086</strain>
    </source>
</reference>
<keyword evidence="2" id="KW-1133">Transmembrane helix</keyword>
<dbReference type="RefSeq" id="XP_060419336.1">
    <property type="nucleotide sequence ID" value="XM_060551859.1"/>
</dbReference>
<dbReference type="GeneID" id="85436099"/>
<dbReference type="Proteomes" id="UP001230504">
    <property type="component" value="Unassembled WGS sequence"/>
</dbReference>
<feature type="region of interest" description="Disordered" evidence="1">
    <location>
        <begin position="71"/>
        <end position="90"/>
    </location>
</feature>
<sequence length="90" mass="10246">MVSLLSSMFFYYVVPWMDLLMGLCFSSRSAVLNCLKWLKWLRICSKVAGGMFRCRHLASITSCPTSEMIARGNDDDDGVDKRWGPMARQS</sequence>
<keyword evidence="2" id="KW-0812">Transmembrane</keyword>
<accession>A0AAD8QAL2</accession>
<proteinExistence type="predicted"/>
<keyword evidence="4" id="KW-1185">Reference proteome</keyword>
<gene>
    <name evidence="3" type="ORF">LY79DRAFT_251326</name>
</gene>
<dbReference type="AlphaFoldDB" id="A0AAD8QAL2"/>
<organism evidence="3 4">
    <name type="scientific">Colletotrichum navitas</name>
    <dbReference type="NCBI Taxonomy" id="681940"/>
    <lineage>
        <taxon>Eukaryota</taxon>
        <taxon>Fungi</taxon>
        <taxon>Dikarya</taxon>
        <taxon>Ascomycota</taxon>
        <taxon>Pezizomycotina</taxon>
        <taxon>Sordariomycetes</taxon>
        <taxon>Hypocreomycetidae</taxon>
        <taxon>Glomerellales</taxon>
        <taxon>Glomerellaceae</taxon>
        <taxon>Colletotrichum</taxon>
        <taxon>Colletotrichum graminicola species complex</taxon>
    </lineage>
</organism>
<evidence type="ECO:0000256" key="1">
    <source>
        <dbReference type="SAM" id="MobiDB-lite"/>
    </source>
</evidence>
<evidence type="ECO:0000313" key="3">
    <source>
        <dbReference type="EMBL" id="KAK1598659.1"/>
    </source>
</evidence>
<comment type="caution">
    <text evidence="3">The sequence shown here is derived from an EMBL/GenBank/DDBJ whole genome shotgun (WGS) entry which is preliminary data.</text>
</comment>